<evidence type="ECO:0000256" key="3">
    <source>
        <dbReference type="ARBA" id="ARBA00022755"/>
    </source>
</evidence>
<dbReference type="InterPro" id="IPR036477">
    <property type="entry name" value="Formyl_transf_N_sf"/>
</dbReference>
<sequence>MTAGPRRRVGVLVSGRGSNMAALIEAAADSSFPAEIALVLSNRPGAGALDRAAAAGLPTAVVDHKAYPDRESFDRAVHAALVAANVKLVCLAGFMRLLTPWFVETWRDRLINIHPALLPAYKGLHTHERALADGVKLHGCTVHVVRAEMDVGPIIAQAAVPVVEGDDPDSLAARVLKAEHALYPAALALFASGRAVVDGERVRISGEPAAPPALVWPAA</sequence>
<dbReference type="NCBIfam" id="TIGR00639">
    <property type="entry name" value="PurN"/>
    <property type="match status" value="1"/>
</dbReference>
<feature type="binding site" evidence="6">
    <location>
        <position position="112"/>
    </location>
    <ligand>
        <name>(6R)-10-formyltetrahydrofolate</name>
        <dbReference type="ChEBI" id="CHEBI:195366"/>
    </ligand>
</feature>
<keyword evidence="3 6" id="KW-0658">Purine biosynthesis</keyword>
<feature type="site" description="Raises pKa of active site His" evidence="6">
    <location>
        <position position="150"/>
    </location>
</feature>
<dbReference type="GO" id="GO:0005829">
    <property type="term" value="C:cytosol"/>
    <property type="evidence" value="ECO:0007669"/>
    <property type="project" value="TreeGrafter"/>
</dbReference>
<feature type="active site" description="Proton donor" evidence="6">
    <location>
        <position position="114"/>
    </location>
</feature>
<comment type="caution">
    <text evidence="8">The sequence shown here is derived from an EMBL/GenBank/DDBJ whole genome shotgun (WGS) entry which is preliminary data.</text>
</comment>
<evidence type="ECO:0000256" key="1">
    <source>
        <dbReference type="ARBA" id="ARBA00005054"/>
    </source>
</evidence>
<dbReference type="PROSITE" id="PS00373">
    <property type="entry name" value="GART"/>
    <property type="match status" value="1"/>
</dbReference>
<dbReference type="GO" id="GO:0004644">
    <property type="term" value="F:phosphoribosylglycinamide formyltransferase activity"/>
    <property type="evidence" value="ECO:0007669"/>
    <property type="project" value="UniProtKB-UniRule"/>
</dbReference>
<dbReference type="HAMAP" id="MF_01930">
    <property type="entry name" value="PurN"/>
    <property type="match status" value="1"/>
</dbReference>
<organism evidence="8 9">
    <name type="scientific">Segnochrobactrum spirostomi</name>
    <dbReference type="NCBI Taxonomy" id="2608987"/>
    <lineage>
        <taxon>Bacteria</taxon>
        <taxon>Pseudomonadati</taxon>
        <taxon>Pseudomonadota</taxon>
        <taxon>Alphaproteobacteria</taxon>
        <taxon>Hyphomicrobiales</taxon>
        <taxon>Segnochrobactraceae</taxon>
        <taxon>Segnochrobactrum</taxon>
    </lineage>
</organism>
<dbReference type="EMBL" id="VWNA01000001">
    <property type="protein sequence ID" value="MQT11137.1"/>
    <property type="molecule type" value="Genomic_DNA"/>
</dbReference>
<comment type="similarity">
    <text evidence="4 6">Belongs to the GART family.</text>
</comment>
<evidence type="ECO:0000256" key="4">
    <source>
        <dbReference type="ARBA" id="ARBA00038440"/>
    </source>
</evidence>
<feature type="binding site" evidence="6">
    <location>
        <position position="70"/>
    </location>
    <ligand>
        <name>(6R)-10-formyltetrahydrofolate</name>
        <dbReference type="ChEBI" id="CHEBI:195366"/>
    </ligand>
</feature>
<dbReference type="SUPFAM" id="SSF53328">
    <property type="entry name" value="Formyltransferase"/>
    <property type="match status" value="1"/>
</dbReference>
<dbReference type="Proteomes" id="UP000332515">
    <property type="component" value="Unassembled WGS sequence"/>
</dbReference>
<evidence type="ECO:0000313" key="8">
    <source>
        <dbReference type="EMBL" id="MQT11137.1"/>
    </source>
</evidence>
<feature type="binding site" evidence="6">
    <location>
        <begin position="17"/>
        <end position="19"/>
    </location>
    <ligand>
        <name>N(1)-(5-phospho-beta-D-ribosyl)glycinamide</name>
        <dbReference type="ChEBI" id="CHEBI:143788"/>
    </ligand>
</feature>
<dbReference type="UniPathway" id="UPA00074">
    <property type="reaction ID" value="UER00126"/>
</dbReference>
<evidence type="ECO:0000313" key="9">
    <source>
        <dbReference type="Proteomes" id="UP000332515"/>
    </source>
</evidence>
<feature type="binding site" evidence="6">
    <location>
        <begin position="95"/>
        <end position="98"/>
    </location>
    <ligand>
        <name>(6R)-10-formyltetrahydrofolate</name>
        <dbReference type="ChEBI" id="CHEBI:195366"/>
    </ligand>
</feature>
<dbReference type="AlphaFoldDB" id="A0A6A7XYD9"/>
<comment type="catalytic activity">
    <reaction evidence="5 6">
        <text>N(1)-(5-phospho-beta-D-ribosyl)glycinamide + (6R)-10-formyltetrahydrofolate = N(2)-formyl-N(1)-(5-phospho-beta-D-ribosyl)glycinamide + (6S)-5,6,7,8-tetrahydrofolate + H(+)</text>
        <dbReference type="Rhea" id="RHEA:15053"/>
        <dbReference type="ChEBI" id="CHEBI:15378"/>
        <dbReference type="ChEBI" id="CHEBI:57453"/>
        <dbReference type="ChEBI" id="CHEBI:143788"/>
        <dbReference type="ChEBI" id="CHEBI:147286"/>
        <dbReference type="ChEBI" id="CHEBI:195366"/>
        <dbReference type="EC" id="2.1.2.2"/>
    </reaction>
</comment>
<feature type="domain" description="Formyl transferase N-terminal" evidence="7">
    <location>
        <begin position="8"/>
        <end position="187"/>
    </location>
</feature>
<evidence type="ECO:0000259" key="7">
    <source>
        <dbReference type="Pfam" id="PF00551"/>
    </source>
</evidence>
<dbReference type="InterPro" id="IPR002376">
    <property type="entry name" value="Formyl_transf_N"/>
</dbReference>
<dbReference type="PANTHER" id="PTHR43369:SF2">
    <property type="entry name" value="PHOSPHORIBOSYLGLYCINAMIDE FORMYLTRANSFERASE"/>
    <property type="match status" value="1"/>
</dbReference>
<dbReference type="PANTHER" id="PTHR43369">
    <property type="entry name" value="PHOSPHORIBOSYLGLYCINAMIDE FORMYLTRANSFERASE"/>
    <property type="match status" value="1"/>
</dbReference>
<keyword evidence="2 6" id="KW-0808">Transferase</keyword>
<comment type="pathway">
    <text evidence="1 6">Purine metabolism; IMP biosynthesis via de novo pathway; N(2)-formyl-N(1)-(5-phospho-D-ribosyl)glycinamide from N(1)-(5-phospho-D-ribosyl)glycinamide (10-formyl THF route): step 1/1.</text>
</comment>
<gene>
    <name evidence="6" type="primary">purN</name>
    <name evidence="8" type="ORF">F0357_00270</name>
</gene>
<dbReference type="GO" id="GO:0006189">
    <property type="term" value="P:'de novo' IMP biosynthetic process"/>
    <property type="evidence" value="ECO:0007669"/>
    <property type="project" value="UniProtKB-UniRule"/>
</dbReference>
<proteinExistence type="inferred from homology"/>
<accession>A0A6A7XYD9</accession>
<name>A0A6A7XYD9_9HYPH</name>
<evidence type="ECO:0000256" key="2">
    <source>
        <dbReference type="ARBA" id="ARBA00022679"/>
    </source>
</evidence>
<protein>
    <recommendedName>
        <fullName evidence="6">Phosphoribosylglycinamide formyltransferase</fullName>
        <ecNumber evidence="6">2.1.2.2</ecNumber>
    </recommendedName>
    <alternativeName>
        <fullName evidence="6">5'-phosphoribosylglycinamide transformylase</fullName>
    </alternativeName>
    <alternativeName>
        <fullName evidence="6">GAR transformylase</fullName>
        <shortName evidence="6">GART</shortName>
    </alternativeName>
</protein>
<dbReference type="Gene3D" id="3.40.50.170">
    <property type="entry name" value="Formyl transferase, N-terminal domain"/>
    <property type="match status" value="1"/>
</dbReference>
<keyword evidence="9" id="KW-1185">Reference proteome</keyword>
<evidence type="ECO:0000256" key="5">
    <source>
        <dbReference type="ARBA" id="ARBA00047664"/>
    </source>
</evidence>
<evidence type="ECO:0000256" key="6">
    <source>
        <dbReference type="HAMAP-Rule" id="MF_01930"/>
    </source>
</evidence>
<dbReference type="InterPro" id="IPR004607">
    <property type="entry name" value="GART"/>
</dbReference>
<dbReference type="RefSeq" id="WP_312861388.1">
    <property type="nucleotide sequence ID" value="NZ_VWNA01000001.1"/>
</dbReference>
<dbReference type="InterPro" id="IPR001555">
    <property type="entry name" value="GART_AS"/>
</dbReference>
<comment type="function">
    <text evidence="6">Catalyzes the transfer of a formyl group from 10-formyltetrahydrofolate to 5-phospho-ribosyl-glycinamide (GAR), producing 5-phospho-ribosyl-N-formylglycinamide (FGAR) and tetrahydrofolate.</text>
</comment>
<dbReference type="Pfam" id="PF00551">
    <property type="entry name" value="Formyl_trans_N"/>
    <property type="match status" value="1"/>
</dbReference>
<dbReference type="CDD" id="cd08645">
    <property type="entry name" value="FMT_core_GART"/>
    <property type="match status" value="1"/>
</dbReference>
<dbReference type="EC" id="2.1.2.2" evidence="6"/>
<reference evidence="8 9" key="1">
    <citation type="submission" date="2019-09" db="EMBL/GenBank/DDBJ databases">
        <title>Segnochrobactrum spirostomi gen. nov., sp. nov., isolated from the ciliate Spirostomum cf. yagiui and description of a novel family, Segnochrobactraceae fam. nov. within the order Rhizobiales of the class Alphaproteobacteria.</title>
        <authorList>
            <person name="Akter S."/>
            <person name="Shazib S.U.A."/>
            <person name="Shin M.K."/>
        </authorList>
    </citation>
    <scope>NUCLEOTIDE SEQUENCE [LARGE SCALE GENOMIC DNA]</scope>
    <source>
        <strain evidence="8 9">Sp-1</strain>
    </source>
</reference>